<dbReference type="EMBL" id="VYZN01000010">
    <property type="protein sequence ID" value="KAE9542414.1"/>
    <property type="molecule type" value="Genomic_DNA"/>
</dbReference>
<gene>
    <name evidence="1" type="ORF">AGLY_003275</name>
</gene>
<keyword evidence="2" id="KW-1185">Reference proteome</keyword>
<comment type="caution">
    <text evidence="1">The sequence shown here is derived from an EMBL/GenBank/DDBJ whole genome shotgun (WGS) entry which is preliminary data.</text>
</comment>
<reference evidence="1 2" key="1">
    <citation type="submission" date="2019-08" db="EMBL/GenBank/DDBJ databases">
        <title>The genome of the soybean aphid Biotype 1, its phylome, world population structure and adaptation to the North American continent.</title>
        <authorList>
            <person name="Giordano R."/>
            <person name="Donthu R.K."/>
            <person name="Hernandez A.G."/>
            <person name="Wright C.L."/>
            <person name="Zimin A.V."/>
        </authorList>
    </citation>
    <scope>NUCLEOTIDE SEQUENCE [LARGE SCALE GENOMIC DNA]</scope>
    <source>
        <tissue evidence="1">Whole aphids</tissue>
    </source>
</reference>
<proteinExistence type="predicted"/>
<dbReference type="AlphaFoldDB" id="A0A6G0U026"/>
<dbReference type="InterPro" id="IPR005312">
    <property type="entry name" value="DUF1759"/>
</dbReference>
<protein>
    <submittedName>
        <fullName evidence="1">Uncharacterized protein</fullName>
    </submittedName>
</protein>
<organism evidence="1 2">
    <name type="scientific">Aphis glycines</name>
    <name type="common">Soybean aphid</name>
    <dbReference type="NCBI Taxonomy" id="307491"/>
    <lineage>
        <taxon>Eukaryota</taxon>
        <taxon>Metazoa</taxon>
        <taxon>Ecdysozoa</taxon>
        <taxon>Arthropoda</taxon>
        <taxon>Hexapoda</taxon>
        <taxon>Insecta</taxon>
        <taxon>Pterygota</taxon>
        <taxon>Neoptera</taxon>
        <taxon>Paraneoptera</taxon>
        <taxon>Hemiptera</taxon>
        <taxon>Sternorrhyncha</taxon>
        <taxon>Aphidomorpha</taxon>
        <taxon>Aphidoidea</taxon>
        <taxon>Aphididae</taxon>
        <taxon>Aphidini</taxon>
        <taxon>Aphis</taxon>
        <taxon>Aphis</taxon>
    </lineage>
</organism>
<dbReference type="Pfam" id="PF03564">
    <property type="entry name" value="DUF1759"/>
    <property type="match status" value="1"/>
</dbReference>
<dbReference type="Proteomes" id="UP000475862">
    <property type="component" value="Unassembled WGS sequence"/>
</dbReference>
<sequence>MGRTKSATKLHIAKDAVINPENRPILEARVMSLDQLVTTFNSEQQVILSTLAEIDEVGQFMEVDENVTETMQSISQSSVQSLILPRIEIPKFDGNIIEWCSFRPPLIIVKAVPHTADNYSIAWNALKNQYDNKRLLVTAHLEKLFTFAPLTKESPASLSLFVNIFQENVSAIQALGVEDLAGFILFYIGSRVINITTRQLFEATVAKNVIPDLNSLLEFTLGKTTTKKTQGKKSEKTSLAAVTPTQSKKCWFCGYPHAIYRCFGFRNLAITSRRDFVNKNQLCFVCLNSGHMSNACPSSYTCCTCSSKHNTLLHVTDDTTKSSNDKTKDNSERTTTNCNATQFSGVTHTETTVLLGTVVVRVRDNTGALQKVKAALDSGSQVSAMTVDCVHRLGLSRRKCPVEVIGLSQQPVTTVKGQTNLIFFPIQADAPEFKATNVIVLTRIMSTMPNRVFPAEVQDRYRHLVFADPQFDRPAPVDMLIGGDLNEIILNHKLGYIIKNGRFLSLKETHDSICNQNHDITYDSDTTQLVM</sequence>
<dbReference type="OrthoDB" id="6618368at2759"/>
<dbReference type="PANTHER" id="PTHR47331">
    <property type="entry name" value="PHD-TYPE DOMAIN-CONTAINING PROTEIN"/>
    <property type="match status" value="1"/>
</dbReference>
<name>A0A6G0U026_APHGL</name>
<accession>A0A6G0U026</accession>
<evidence type="ECO:0000313" key="2">
    <source>
        <dbReference type="Proteomes" id="UP000475862"/>
    </source>
</evidence>
<evidence type="ECO:0000313" key="1">
    <source>
        <dbReference type="EMBL" id="KAE9542414.1"/>
    </source>
</evidence>